<dbReference type="Proteomes" id="UP001497516">
    <property type="component" value="Chromosome 6"/>
</dbReference>
<feature type="compositionally biased region" description="Polar residues" evidence="3">
    <location>
        <begin position="351"/>
        <end position="368"/>
    </location>
</feature>
<protein>
    <submittedName>
        <fullName evidence="6">Uncharacterized protein</fullName>
    </submittedName>
</protein>
<evidence type="ECO:0000313" key="7">
    <source>
        <dbReference type="Proteomes" id="UP001497516"/>
    </source>
</evidence>
<feature type="compositionally biased region" description="Basic and acidic residues" evidence="3">
    <location>
        <begin position="181"/>
        <end position="191"/>
    </location>
</feature>
<keyword evidence="2" id="KW-0694">RNA-binding</keyword>
<accession>A0AAV2FA60</accession>
<dbReference type="SMART" id="SM00360">
    <property type="entry name" value="RRM"/>
    <property type="match status" value="1"/>
</dbReference>
<dbReference type="GO" id="GO:0003723">
    <property type="term" value="F:RNA binding"/>
    <property type="evidence" value="ECO:0007669"/>
    <property type="project" value="UniProtKB-UniRule"/>
</dbReference>
<name>A0AAV2FA60_9ROSI</name>
<dbReference type="SMART" id="SM00343">
    <property type="entry name" value="ZnF_C2HC"/>
    <property type="match status" value="1"/>
</dbReference>
<feature type="compositionally biased region" description="Low complexity" evidence="3">
    <location>
        <begin position="413"/>
        <end position="432"/>
    </location>
</feature>
<dbReference type="EMBL" id="OZ034819">
    <property type="protein sequence ID" value="CAL1394899.1"/>
    <property type="molecule type" value="Genomic_DNA"/>
</dbReference>
<feature type="compositionally biased region" description="Basic residues" evidence="3">
    <location>
        <begin position="403"/>
        <end position="412"/>
    </location>
</feature>
<dbReference type="InterPro" id="IPR012677">
    <property type="entry name" value="Nucleotide-bd_a/b_plait_sf"/>
</dbReference>
<feature type="domain" description="RRM" evidence="4">
    <location>
        <begin position="1"/>
        <end position="70"/>
    </location>
</feature>
<feature type="region of interest" description="Disordered" evidence="3">
    <location>
        <begin position="174"/>
        <end position="209"/>
    </location>
</feature>
<evidence type="ECO:0000256" key="2">
    <source>
        <dbReference type="PROSITE-ProRule" id="PRU00176"/>
    </source>
</evidence>
<dbReference type="PANTHER" id="PTHR48038">
    <property type="entry name" value="RIBONUCLEOPROTEIN RB97D"/>
    <property type="match status" value="1"/>
</dbReference>
<evidence type="ECO:0000259" key="5">
    <source>
        <dbReference type="PROSITE" id="PS50158"/>
    </source>
</evidence>
<dbReference type="CDD" id="cd00590">
    <property type="entry name" value="RRM_SF"/>
    <property type="match status" value="1"/>
</dbReference>
<dbReference type="Gene3D" id="3.30.70.330">
    <property type="match status" value="1"/>
</dbReference>
<feature type="compositionally biased region" description="Low complexity" evidence="3">
    <location>
        <begin position="375"/>
        <end position="402"/>
    </location>
</feature>
<reference evidence="6 7" key="1">
    <citation type="submission" date="2024-04" db="EMBL/GenBank/DDBJ databases">
        <authorList>
            <person name="Fracassetti M."/>
        </authorList>
    </citation>
    <scope>NUCLEOTIDE SEQUENCE [LARGE SCALE GENOMIC DNA]</scope>
</reference>
<sequence length="665" mass="75556">MSLYIGNLSSRIHKDDLERVFQKFGRCDVRMKDGYGFVVYEFPPDAEKALKALQKKYICGQPLTLTWSNKQPRPINRHGGRPVGCYDSKHGGFFSRVYGRDRLGSLGQQDYRMLDKHEDDRERRFHSDMVDEGTAFLHDGMKDFPRQEHHSYREDEMVENNRWDLHNVVNENDVNNGVGFDRYEPYQDRNDYGNPQLDHSSRSPSQRSFRGVIRRDHIGEGNSKHKDACYSCGGLGHKMRNCPEKSFVRRKWSKSNQMGGNNVHQREGSKDETERSRERETLGSGRDLVRSDRLKNDVKSSGSRKHNALKYNSSPVGKEVSILQIKDGERKKQNRKGSVLPKTRNGKRGRSVSSHLDSGHTGSRSVPRSSKHTRMSYARSRSRSISSKARSLSSDSRSGSTSHRCRTTKSRSRSISPASLSLSVSLGQPSSSPNKDQFNLKGSLGAFKPAESRETMVEKKPSVEADTRMEISELANAETVANSRSPVLSLDMESEVSKGKPLLMDDEILSASINDAIDTSQALTEEYMRVAMSSSPKRPMEVAYENSNPVMQENEPSHIMKPESELAVIPGTSNSIAISSEELCMVLKHYDLDLKDEDARHLSPETYFGSGRLWPWEIIYYRRLKKGPISIENYARRVEQNHEFRIVDKYIRSSSGWGELDQGNE</sequence>
<dbReference type="InterPro" id="IPR036875">
    <property type="entry name" value="Znf_CCHC_sf"/>
</dbReference>
<dbReference type="InterPro" id="IPR035979">
    <property type="entry name" value="RBD_domain_sf"/>
</dbReference>
<keyword evidence="1" id="KW-0863">Zinc-finger</keyword>
<feature type="domain" description="CCHC-type" evidence="5">
    <location>
        <begin position="229"/>
        <end position="244"/>
    </location>
</feature>
<dbReference type="PROSITE" id="PS50158">
    <property type="entry name" value="ZF_CCHC"/>
    <property type="match status" value="1"/>
</dbReference>
<keyword evidence="7" id="KW-1185">Reference proteome</keyword>
<feature type="compositionally biased region" description="Polar residues" evidence="3">
    <location>
        <begin position="254"/>
        <end position="263"/>
    </location>
</feature>
<dbReference type="GO" id="GO:0008270">
    <property type="term" value="F:zinc ion binding"/>
    <property type="evidence" value="ECO:0007669"/>
    <property type="project" value="UniProtKB-KW"/>
</dbReference>
<dbReference type="SUPFAM" id="SSF54928">
    <property type="entry name" value="RNA-binding domain, RBD"/>
    <property type="match status" value="1"/>
</dbReference>
<dbReference type="Pfam" id="PF00076">
    <property type="entry name" value="RRM_1"/>
    <property type="match status" value="1"/>
</dbReference>
<dbReference type="InterPro" id="IPR001878">
    <property type="entry name" value="Znf_CCHC"/>
</dbReference>
<keyword evidence="1" id="KW-0862">Zinc</keyword>
<dbReference type="SUPFAM" id="SSF57756">
    <property type="entry name" value="Retrovirus zinc finger-like domains"/>
    <property type="match status" value="1"/>
</dbReference>
<evidence type="ECO:0000256" key="3">
    <source>
        <dbReference type="SAM" id="MobiDB-lite"/>
    </source>
</evidence>
<keyword evidence="1" id="KW-0479">Metal-binding</keyword>
<dbReference type="Pfam" id="PF00098">
    <property type="entry name" value="zf-CCHC"/>
    <property type="match status" value="1"/>
</dbReference>
<evidence type="ECO:0000313" key="6">
    <source>
        <dbReference type="EMBL" id="CAL1394899.1"/>
    </source>
</evidence>
<dbReference type="PROSITE" id="PS50102">
    <property type="entry name" value="RRM"/>
    <property type="match status" value="1"/>
</dbReference>
<dbReference type="AlphaFoldDB" id="A0AAV2FA60"/>
<evidence type="ECO:0000259" key="4">
    <source>
        <dbReference type="PROSITE" id="PS50102"/>
    </source>
</evidence>
<feature type="region of interest" description="Disordered" evidence="3">
    <location>
        <begin position="250"/>
        <end position="439"/>
    </location>
</feature>
<feature type="compositionally biased region" description="Basic and acidic residues" evidence="3">
    <location>
        <begin position="264"/>
        <end position="298"/>
    </location>
</feature>
<evidence type="ECO:0000256" key="1">
    <source>
        <dbReference type="PROSITE-ProRule" id="PRU00047"/>
    </source>
</evidence>
<dbReference type="InterPro" id="IPR000504">
    <property type="entry name" value="RRM_dom"/>
</dbReference>
<proteinExistence type="predicted"/>
<organism evidence="6 7">
    <name type="scientific">Linum trigynum</name>
    <dbReference type="NCBI Taxonomy" id="586398"/>
    <lineage>
        <taxon>Eukaryota</taxon>
        <taxon>Viridiplantae</taxon>
        <taxon>Streptophyta</taxon>
        <taxon>Embryophyta</taxon>
        <taxon>Tracheophyta</taxon>
        <taxon>Spermatophyta</taxon>
        <taxon>Magnoliopsida</taxon>
        <taxon>eudicotyledons</taxon>
        <taxon>Gunneridae</taxon>
        <taxon>Pentapetalae</taxon>
        <taxon>rosids</taxon>
        <taxon>fabids</taxon>
        <taxon>Malpighiales</taxon>
        <taxon>Linaceae</taxon>
        <taxon>Linum</taxon>
    </lineage>
</organism>
<gene>
    <name evidence="6" type="ORF">LTRI10_LOCUS35369</name>
</gene>
<dbReference type="PANTHER" id="PTHR48038:SF2">
    <property type="entry name" value="OS02G0536400 PROTEIN"/>
    <property type="match status" value="1"/>
</dbReference>